<organism evidence="2 3">
    <name type="scientific">Acetobacter conturbans</name>
    <dbReference type="NCBI Taxonomy" id="1737472"/>
    <lineage>
        <taxon>Bacteria</taxon>
        <taxon>Pseudomonadati</taxon>
        <taxon>Pseudomonadota</taxon>
        <taxon>Alphaproteobacteria</taxon>
        <taxon>Acetobacterales</taxon>
        <taxon>Acetobacteraceae</taxon>
        <taxon>Acetobacter</taxon>
    </lineage>
</organism>
<dbReference type="RefSeq" id="WP_173568461.1">
    <property type="nucleotide sequence ID" value="NZ_WOSY01000001.1"/>
</dbReference>
<accession>A0ABX0JWL4</accession>
<sequence length="364" mass="38161">MRWKAALIGIASLLLSGGGVALGIHSENLALLTALQTEQTALARQGWTLTWSRATPHAALLASRMTLSDLRLSGPLGATRLSYGCNVVTLSISHFSSRTTATFGSTHALLLARGPVPDLALRLTGNGITLAVHPTSGETEAALTIPAAHVEIDTLPSVNIPTPFTLDVHSLTTVARWQAARTTIQPLLTTDTTIDRLGLPQSIPGLGNTLDTIRIALSTSGFPETQRQTATPVTTLHLGEAHLGPAALALTGKLTWQNDPVGEFDLTLRGMDRAVRKMAASGSISPEIGQIAILLGRIGDVARTGGHTALPPTENGGSNINDLSTPETTISLPLRLREGAWSLGAMPLAPLTQWSGSITSRKIP</sequence>
<dbReference type="InterPro" id="IPR018666">
    <property type="entry name" value="DUF2125"/>
</dbReference>
<reference evidence="2 3" key="1">
    <citation type="journal article" date="2020" name="Int. J. Syst. Evol. Microbiol.">
        <title>Novel acetic acid bacteria from cider fermentations: Acetobacter conturbans sp. nov. and Acetobacter fallax sp. nov.</title>
        <authorList>
            <person name="Sombolestani A.S."/>
            <person name="Cleenwerck I."/>
            <person name="Cnockaert M."/>
            <person name="Borremans W."/>
            <person name="Wieme A.D."/>
            <person name="De Vuyst L."/>
            <person name="Vandamme P."/>
        </authorList>
    </citation>
    <scope>NUCLEOTIDE SEQUENCE [LARGE SCALE GENOMIC DNA]</scope>
    <source>
        <strain evidence="2 3">LMG 1627</strain>
    </source>
</reference>
<dbReference type="Proteomes" id="UP000631653">
    <property type="component" value="Unassembled WGS sequence"/>
</dbReference>
<feature type="compositionally biased region" description="Polar residues" evidence="1">
    <location>
        <begin position="315"/>
        <end position="325"/>
    </location>
</feature>
<proteinExistence type="predicted"/>
<dbReference type="EMBL" id="WOSY01000001">
    <property type="protein sequence ID" value="NHN87163.1"/>
    <property type="molecule type" value="Genomic_DNA"/>
</dbReference>
<protein>
    <submittedName>
        <fullName evidence="2">DUF2125 domain-containing protein</fullName>
    </submittedName>
</protein>
<evidence type="ECO:0000313" key="3">
    <source>
        <dbReference type="Proteomes" id="UP000631653"/>
    </source>
</evidence>
<dbReference type="Pfam" id="PF09898">
    <property type="entry name" value="DUF2125"/>
    <property type="match status" value="1"/>
</dbReference>
<name>A0ABX0JWL4_9PROT</name>
<comment type="caution">
    <text evidence="2">The sequence shown here is derived from an EMBL/GenBank/DDBJ whole genome shotgun (WGS) entry which is preliminary data.</text>
</comment>
<evidence type="ECO:0000313" key="2">
    <source>
        <dbReference type="EMBL" id="NHN87163.1"/>
    </source>
</evidence>
<keyword evidence="3" id="KW-1185">Reference proteome</keyword>
<gene>
    <name evidence="2" type="ORF">GOB81_00730</name>
</gene>
<evidence type="ECO:0000256" key="1">
    <source>
        <dbReference type="SAM" id="MobiDB-lite"/>
    </source>
</evidence>
<feature type="region of interest" description="Disordered" evidence="1">
    <location>
        <begin position="305"/>
        <end position="325"/>
    </location>
</feature>